<dbReference type="EMBL" id="JABCUS010000034">
    <property type="protein sequence ID" value="NMX04375.1"/>
    <property type="molecule type" value="Genomic_DNA"/>
</dbReference>
<reference evidence="10 19" key="2">
    <citation type="submission" date="2019-08" db="EMBL/GenBank/DDBJ databases">
        <title>Comparison of rpoB and gyrB Sequences from Mobiluncus Species and Development of a Multiplex PCR Method for Clinical Detection of Mobiluncus curtisii and Mobiluncus mulieris.</title>
        <authorList>
            <person name="Yang L."/>
            <person name="Shen Y."/>
            <person name="Xu G."/>
            <person name="Shu L.-B."/>
            <person name="Hu J."/>
            <person name="Zhang R."/>
            <person name="Wang Y."/>
            <person name="Zhou H.-W."/>
            <person name="Zhang X."/>
        </authorList>
    </citation>
    <scope>NUCLEOTIDE SEQUENCE [LARGE SCALE GENOMIC DNA]</scope>
    <source>
        <strain evidence="10 19">M26</strain>
    </source>
</reference>
<dbReference type="Proteomes" id="UP000575397">
    <property type="component" value="Unassembled WGS sequence"/>
</dbReference>
<dbReference type="Pfam" id="PF00584">
    <property type="entry name" value="SecE"/>
    <property type="match status" value="1"/>
</dbReference>
<evidence type="ECO:0000256" key="8">
    <source>
        <dbReference type="ARBA" id="ARBA00023136"/>
    </source>
</evidence>
<reference evidence="16 17" key="3">
    <citation type="submission" date="2020-04" db="EMBL/GenBank/DDBJ databases">
        <title>Antimicrobial susceptibility and clonality of vaginal-derived multi-drug resistant Mobiluncus isolates in China.</title>
        <authorList>
            <person name="Zhang X."/>
        </authorList>
    </citation>
    <scope>NUCLEOTIDE SEQUENCE [LARGE SCALE GENOMIC DNA]</scope>
    <source>
        <strain evidence="13 16">12</strain>
        <strain evidence="11 17">13</strain>
        <strain evidence="12 18">7</strain>
    </source>
</reference>
<name>A0A254P914_9ACTO</name>
<organism evidence="11 17">
    <name type="scientific">Mobiluncus mulieris</name>
    <dbReference type="NCBI Taxonomy" id="2052"/>
    <lineage>
        <taxon>Bacteria</taxon>
        <taxon>Bacillati</taxon>
        <taxon>Actinomycetota</taxon>
        <taxon>Actinomycetes</taxon>
        <taxon>Actinomycetales</taxon>
        <taxon>Actinomycetaceae</taxon>
        <taxon>Mobiluncus</taxon>
    </lineage>
</organism>
<evidence type="ECO:0000256" key="9">
    <source>
        <dbReference type="HAMAP-Rule" id="MF_00422"/>
    </source>
</evidence>
<dbReference type="PANTHER" id="PTHR33910">
    <property type="entry name" value="PROTEIN TRANSLOCASE SUBUNIT SECE"/>
    <property type="match status" value="1"/>
</dbReference>
<comment type="caution">
    <text evidence="11">The sequence shown here is derived from an EMBL/GenBank/DDBJ whole genome shotgun (WGS) entry which is preliminary data.</text>
</comment>
<comment type="subunit">
    <text evidence="9">Component of the Sec protein translocase complex. Heterotrimer consisting of SecY, SecE and SecG subunits. The heterotrimers can form oligomers, although 1 heterotrimer is thought to be able to translocate proteins. Interacts with the ribosome. Interacts with SecDF, and other proteins may be involved. Interacts with SecA.</text>
</comment>
<feature type="transmembrane region" description="Helical" evidence="9">
    <location>
        <begin position="51"/>
        <end position="76"/>
    </location>
</feature>
<evidence type="ECO:0000313" key="17">
    <source>
        <dbReference type="Proteomes" id="UP000578252"/>
    </source>
</evidence>
<evidence type="ECO:0000313" key="13">
    <source>
        <dbReference type="EMBL" id="NMX04375.1"/>
    </source>
</evidence>
<dbReference type="GO" id="GO:0043952">
    <property type="term" value="P:protein transport by the Sec complex"/>
    <property type="evidence" value="ECO:0007669"/>
    <property type="project" value="UniProtKB-UniRule"/>
</dbReference>
<evidence type="ECO:0000313" key="11">
    <source>
        <dbReference type="EMBL" id="NMW65627.1"/>
    </source>
</evidence>
<keyword evidence="5 9" id="KW-0653">Protein transport</keyword>
<dbReference type="eggNOG" id="COG0690">
    <property type="taxonomic scope" value="Bacteria"/>
</dbReference>
<dbReference type="AlphaFoldDB" id="A0A254P914"/>
<keyword evidence="4 9" id="KW-0812">Transmembrane</keyword>
<dbReference type="NCBIfam" id="TIGR00964">
    <property type="entry name" value="secE_bact"/>
    <property type="match status" value="1"/>
</dbReference>
<evidence type="ECO:0000313" key="10">
    <source>
        <dbReference type="EMBL" id="MCU9969926.1"/>
    </source>
</evidence>
<dbReference type="GO" id="GO:0008320">
    <property type="term" value="F:protein transmembrane transporter activity"/>
    <property type="evidence" value="ECO:0007669"/>
    <property type="project" value="UniProtKB-UniRule"/>
</dbReference>
<evidence type="ECO:0000256" key="1">
    <source>
        <dbReference type="ARBA" id="ARBA00004370"/>
    </source>
</evidence>
<gene>
    <name evidence="9 11" type="primary">secE</name>
    <name evidence="10" type="ORF">FYZ43_11220</name>
    <name evidence="12" type="ORF">HHJ74_11120</name>
    <name evidence="13" type="ORF">HHJ77_10800</name>
    <name evidence="11" type="ORF">HHJ78_08885</name>
    <name evidence="14" type="ORF">NCTC11819_01360</name>
</gene>
<evidence type="ECO:0000256" key="6">
    <source>
        <dbReference type="ARBA" id="ARBA00022989"/>
    </source>
</evidence>
<proteinExistence type="inferred from homology"/>
<accession>A0A254P914</accession>
<keyword evidence="6 9" id="KW-1133">Transmembrane helix</keyword>
<dbReference type="Proteomes" id="UP001209486">
    <property type="component" value="Unassembled WGS sequence"/>
</dbReference>
<evidence type="ECO:0000313" key="12">
    <source>
        <dbReference type="EMBL" id="NMW94216.1"/>
    </source>
</evidence>
<dbReference type="RefSeq" id="WP_004011737.1">
    <property type="nucleotide sequence ID" value="NZ_CAMPNB010000032.1"/>
</dbReference>
<evidence type="ECO:0000256" key="4">
    <source>
        <dbReference type="ARBA" id="ARBA00022692"/>
    </source>
</evidence>
<dbReference type="GO" id="GO:0009306">
    <property type="term" value="P:protein secretion"/>
    <property type="evidence" value="ECO:0007669"/>
    <property type="project" value="UniProtKB-UniRule"/>
</dbReference>
<evidence type="ECO:0000256" key="7">
    <source>
        <dbReference type="ARBA" id="ARBA00023010"/>
    </source>
</evidence>
<dbReference type="Proteomes" id="UP000582487">
    <property type="component" value="Unassembled WGS sequence"/>
</dbReference>
<evidence type="ECO:0000313" key="16">
    <source>
        <dbReference type="Proteomes" id="UP000575397"/>
    </source>
</evidence>
<evidence type="ECO:0000256" key="5">
    <source>
        <dbReference type="ARBA" id="ARBA00022927"/>
    </source>
</evidence>
<comment type="subcellular location">
    <subcellularLocation>
        <location evidence="9">Cell membrane</location>
        <topology evidence="9">Single-pass membrane protein</topology>
    </subcellularLocation>
    <subcellularLocation>
        <location evidence="1">Membrane</location>
    </subcellularLocation>
</comment>
<sequence length="84" mass="9396">MAELEASVAPKSEPTPDKELGFFGKIWRFIRQVIDEMKKVVYPTGEELKRYFIVVIVFVGIIMALVGLVDLGFGALTDLIFSAM</sequence>
<reference evidence="14 15" key="1">
    <citation type="submission" date="2018-06" db="EMBL/GenBank/DDBJ databases">
        <authorList>
            <consortium name="Pathogen Informatics"/>
            <person name="Doyle S."/>
        </authorList>
    </citation>
    <scope>NUCLEOTIDE SEQUENCE [LARGE SCALE GENOMIC DNA]</scope>
    <source>
        <strain evidence="14 15">NCTC11819</strain>
    </source>
</reference>
<dbReference type="EMBL" id="VSZY01000035">
    <property type="protein sequence ID" value="MCU9969926.1"/>
    <property type="molecule type" value="Genomic_DNA"/>
</dbReference>
<evidence type="ECO:0000313" key="19">
    <source>
        <dbReference type="Proteomes" id="UP001209486"/>
    </source>
</evidence>
<dbReference type="InterPro" id="IPR005807">
    <property type="entry name" value="SecE_bac"/>
</dbReference>
<evidence type="ECO:0000313" key="14">
    <source>
        <dbReference type="EMBL" id="STO16785.1"/>
    </source>
</evidence>
<dbReference type="OrthoDB" id="9805743at2"/>
<dbReference type="GeneID" id="61168576"/>
<dbReference type="PANTHER" id="PTHR33910:SF1">
    <property type="entry name" value="PROTEIN TRANSLOCASE SUBUNIT SECE"/>
    <property type="match status" value="1"/>
</dbReference>
<dbReference type="InterPro" id="IPR001901">
    <property type="entry name" value="Translocase_SecE/Sec61-g"/>
</dbReference>
<keyword evidence="8 9" id="KW-0472">Membrane</keyword>
<dbReference type="GO" id="GO:0005886">
    <property type="term" value="C:plasma membrane"/>
    <property type="evidence" value="ECO:0007669"/>
    <property type="project" value="UniProtKB-SubCell"/>
</dbReference>
<keyword evidence="2 9" id="KW-0813">Transport</keyword>
<dbReference type="Proteomes" id="UP000255284">
    <property type="component" value="Unassembled WGS sequence"/>
</dbReference>
<evidence type="ECO:0000256" key="2">
    <source>
        <dbReference type="ARBA" id="ARBA00022448"/>
    </source>
</evidence>
<comment type="function">
    <text evidence="9">Essential subunit of the Sec protein translocation channel SecYEG. Clamps together the 2 halves of SecY. May contact the channel plug during translocation.</text>
</comment>
<dbReference type="EMBL" id="JABCUR010000008">
    <property type="protein sequence ID" value="NMW65627.1"/>
    <property type="molecule type" value="Genomic_DNA"/>
</dbReference>
<dbReference type="GO" id="GO:0006605">
    <property type="term" value="P:protein targeting"/>
    <property type="evidence" value="ECO:0007669"/>
    <property type="project" value="UniProtKB-UniRule"/>
</dbReference>
<dbReference type="InterPro" id="IPR038379">
    <property type="entry name" value="SecE_sf"/>
</dbReference>
<dbReference type="Gene3D" id="1.20.5.1030">
    <property type="entry name" value="Preprotein translocase secy subunit"/>
    <property type="match status" value="1"/>
</dbReference>
<dbReference type="EMBL" id="JABCUV010000023">
    <property type="protein sequence ID" value="NMW94216.1"/>
    <property type="molecule type" value="Genomic_DNA"/>
</dbReference>
<evidence type="ECO:0000313" key="18">
    <source>
        <dbReference type="Proteomes" id="UP000582487"/>
    </source>
</evidence>
<dbReference type="EMBL" id="UGGQ01000006">
    <property type="protein sequence ID" value="STO16785.1"/>
    <property type="molecule type" value="Genomic_DNA"/>
</dbReference>
<dbReference type="GO" id="GO:0065002">
    <property type="term" value="P:intracellular protein transmembrane transport"/>
    <property type="evidence" value="ECO:0007669"/>
    <property type="project" value="UniProtKB-UniRule"/>
</dbReference>
<comment type="similarity">
    <text evidence="9">Belongs to the SecE/SEC61-gamma family.</text>
</comment>
<dbReference type="Proteomes" id="UP000578252">
    <property type="component" value="Unassembled WGS sequence"/>
</dbReference>
<protein>
    <recommendedName>
        <fullName evidence="9">Protein translocase subunit SecE</fullName>
    </recommendedName>
</protein>
<keyword evidence="3 9" id="KW-1003">Cell membrane</keyword>
<evidence type="ECO:0000256" key="3">
    <source>
        <dbReference type="ARBA" id="ARBA00022475"/>
    </source>
</evidence>
<evidence type="ECO:0000313" key="15">
    <source>
        <dbReference type="Proteomes" id="UP000255284"/>
    </source>
</evidence>
<keyword evidence="7 9" id="KW-0811">Translocation</keyword>
<dbReference type="HAMAP" id="MF_00422">
    <property type="entry name" value="SecE"/>
    <property type="match status" value="1"/>
</dbReference>